<gene>
    <name evidence="2" type="ORF">AFM16_31705</name>
    <name evidence="3" type="ORF">HCX60_32255</name>
</gene>
<reference evidence="3 5" key="2">
    <citation type="submission" date="2020-03" db="EMBL/GenBank/DDBJ databases">
        <title>Is there a link between lipid content and antibiotic production in Streptomyces?</title>
        <authorList>
            <person name="David M."/>
            <person name="Lejeune C."/>
            <person name="Abreu S."/>
            <person name="Thibessard A."/>
            <person name="Leblond P."/>
            <person name="Chaminade P."/>
            <person name="Virolle M.-J."/>
        </authorList>
    </citation>
    <scope>NUCLEOTIDE SEQUENCE [LARGE SCALE GENOMIC DNA]</scope>
    <source>
        <strain evidence="3 5">DSM 41481</strain>
    </source>
</reference>
<evidence type="ECO:0000256" key="1">
    <source>
        <dbReference type="SAM" id="MobiDB-lite"/>
    </source>
</evidence>
<evidence type="ECO:0000313" key="2">
    <source>
        <dbReference type="EMBL" id="OOQ47308.1"/>
    </source>
</evidence>
<keyword evidence="4" id="KW-1185">Reference proteome</keyword>
<name>A0AAE7CNP8_STRAT</name>
<feature type="compositionally biased region" description="Basic and acidic residues" evidence="1">
    <location>
        <begin position="217"/>
        <end position="242"/>
    </location>
</feature>
<sequence>MAPDMPGWAHPYRSPFVVYADGGDEPAPEPTVSVDPEPDDEPADDWQPPSREEYERLVEGKRKADAEAAARRKYLRQHGIDPKTGNKVQADDPEPEPEPQGGTPAGPTAAEIRRQVEKAAAEAELRGLRKTKALVTGVNSALAGAGWNGQRLNSLMKLIDLDDVEVDDDGEITGLSEQIDAIRSEWPEFFKRTRQLSTTSNATGGSGQNGVPAAKVDTADKPAPKPEPKGWAETLAERALRS</sequence>
<dbReference type="Proteomes" id="UP000190306">
    <property type="component" value="Chromosome"/>
</dbReference>
<organism evidence="3 5">
    <name type="scientific">Streptomyces antibioticus</name>
    <dbReference type="NCBI Taxonomy" id="1890"/>
    <lineage>
        <taxon>Bacteria</taxon>
        <taxon>Bacillati</taxon>
        <taxon>Actinomycetota</taxon>
        <taxon>Actinomycetes</taxon>
        <taxon>Kitasatosporales</taxon>
        <taxon>Streptomycetaceae</taxon>
        <taxon>Streptomyces</taxon>
    </lineage>
</organism>
<reference evidence="2 4" key="1">
    <citation type="submission" date="2015-07" db="EMBL/GenBank/DDBJ databases">
        <title>Draft Genome Sequence of Streptomyces antibioticus, IMRU 3720 reveals insights in the evolution of actinomycin biosynthetic gene clusters in Streptomyces.</title>
        <authorList>
            <person name="Crnovcic I."/>
            <person name="Ruckert C."/>
            <person name="Kalinowksi J."/>
            <person name="Keller U."/>
        </authorList>
    </citation>
    <scope>NUCLEOTIDE SEQUENCE [LARGE SCALE GENOMIC DNA]</scope>
    <source>
        <strain evidence="2 4">DSM 41481</strain>
    </source>
</reference>
<dbReference type="InterPro" id="IPR009636">
    <property type="entry name" value="SCAF"/>
</dbReference>
<evidence type="ECO:0000313" key="4">
    <source>
        <dbReference type="Proteomes" id="UP000190306"/>
    </source>
</evidence>
<dbReference type="AlphaFoldDB" id="A0AAE7CNP8"/>
<accession>A0AAE7CNP8</accession>
<feature type="compositionally biased region" description="Low complexity" evidence="1">
    <location>
        <begin position="99"/>
        <end position="110"/>
    </location>
</feature>
<feature type="region of interest" description="Disordered" evidence="1">
    <location>
        <begin position="1"/>
        <end position="110"/>
    </location>
</feature>
<proteinExistence type="predicted"/>
<evidence type="ECO:0000313" key="3">
    <source>
        <dbReference type="EMBL" id="QIT47629.1"/>
    </source>
</evidence>
<dbReference type="EMBL" id="CP050692">
    <property type="protein sequence ID" value="QIT47629.1"/>
    <property type="molecule type" value="Genomic_DNA"/>
</dbReference>
<dbReference type="Pfam" id="PF06810">
    <property type="entry name" value="Phage_scaffold"/>
    <property type="match status" value="1"/>
</dbReference>
<dbReference type="RefSeq" id="WP_078635986.1">
    <property type="nucleotide sequence ID" value="NZ_CM007717.1"/>
</dbReference>
<feature type="compositionally biased region" description="Basic and acidic residues" evidence="1">
    <location>
        <begin position="50"/>
        <end position="70"/>
    </location>
</feature>
<protein>
    <submittedName>
        <fullName evidence="3">Uncharacterized protein</fullName>
    </submittedName>
</protein>
<feature type="region of interest" description="Disordered" evidence="1">
    <location>
        <begin position="194"/>
        <end position="242"/>
    </location>
</feature>
<evidence type="ECO:0000313" key="5">
    <source>
        <dbReference type="Proteomes" id="UP000502504"/>
    </source>
</evidence>
<dbReference type="EMBL" id="LHQL01000014">
    <property type="protein sequence ID" value="OOQ47308.1"/>
    <property type="molecule type" value="Genomic_DNA"/>
</dbReference>
<dbReference type="Proteomes" id="UP000502504">
    <property type="component" value="Chromosome"/>
</dbReference>